<feature type="transmembrane region" description="Helical" evidence="1">
    <location>
        <begin position="7"/>
        <end position="26"/>
    </location>
</feature>
<dbReference type="EMBL" id="JACOQH010000010">
    <property type="protein sequence ID" value="MBC5754785.1"/>
    <property type="molecule type" value="Genomic_DNA"/>
</dbReference>
<feature type="transmembrane region" description="Helical" evidence="1">
    <location>
        <begin position="46"/>
        <end position="64"/>
    </location>
</feature>
<reference evidence="2 3" key="1">
    <citation type="submission" date="2020-08" db="EMBL/GenBank/DDBJ databases">
        <title>Genome public.</title>
        <authorList>
            <person name="Liu C."/>
            <person name="Sun Q."/>
        </authorList>
    </citation>
    <scope>NUCLEOTIDE SEQUENCE [LARGE SCALE GENOMIC DNA]</scope>
    <source>
        <strain evidence="2 3">BX0805</strain>
    </source>
</reference>
<proteinExistence type="predicted"/>
<dbReference type="InterPro" id="IPR045407">
    <property type="entry name" value="DUF6512"/>
</dbReference>
<evidence type="ECO:0008006" key="4">
    <source>
        <dbReference type="Google" id="ProtNLM"/>
    </source>
</evidence>
<dbReference type="Pfam" id="PF20122">
    <property type="entry name" value="DUF6512"/>
    <property type="match status" value="1"/>
</dbReference>
<feature type="transmembrane region" description="Helical" evidence="1">
    <location>
        <begin position="76"/>
        <end position="97"/>
    </location>
</feature>
<evidence type="ECO:0000313" key="3">
    <source>
        <dbReference type="Proteomes" id="UP000621540"/>
    </source>
</evidence>
<gene>
    <name evidence="2" type="ORF">H8Z76_12335</name>
</gene>
<protein>
    <recommendedName>
        <fullName evidence="4">DUF4184 family protein</fullName>
    </recommendedName>
</protein>
<keyword evidence="1" id="KW-1133">Transmembrane helix</keyword>
<keyword evidence="1" id="KW-0472">Membrane</keyword>
<organism evidence="2 3">
    <name type="scientific">Roseburia yibonii</name>
    <dbReference type="NCBI Taxonomy" id="2763063"/>
    <lineage>
        <taxon>Bacteria</taxon>
        <taxon>Bacillati</taxon>
        <taxon>Bacillota</taxon>
        <taxon>Clostridia</taxon>
        <taxon>Lachnospirales</taxon>
        <taxon>Lachnospiraceae</taxon>
        <taxon>Roseburia</taxon>
    </lineage>
</organism>
<keyword evidence="1" id="KW-0812">Transmembrane</keyword>
<keyword evidence="3" id="KW-1185">Reference proteome</keyword>
<comment type="caution">
    <text evidence="2">The sequence shown here is derived from an EMBL/GenBank/DDBJ whole genome shotgun (WGS) entry which is preliminary data.</text>
</comment>
<evidence type="ECO:0000313" key="2">
    <source>
        <dbReference type="EMBL" id="MBC5754785.1"/>
    </source>
</evidence>
<name>A0ABR7ICX0_9FIRM</name>
<accession>A0ABR7ICX0</accession>
<feature type="transmembrane region" description="Helical" evidence="1">
    <location>
        <begin position="103"/>
        <end position="126"/>
    </location>
</feature>
<evidence type="ECO:0000256" key="1">
    <source>
        <dbReference type="SAM" id="Phobius"/>
    </source>
</evidence>
<feature type="transmembrane region" description="Helical" evidence="1">
    <location>
        <begin position="138"/>
        <end position="157"/>
    </location>
</feature>
<dbReference type="Proteomes" id="UP000621540">
    <property type="component" value="Unassembled WGS sequence"/>
</dbReference>
<sequence length="170" mass="19258">MNFLKSNMILGTVFVLITGTISHFIYDWSGQNYILGLIFPTNESTWEHMKLVFFPMLLCAFFLNRRLMADYPCITSALLAGILLGTFLIPVLFYSYSGILGNHFLWLDIAVFALSVILAFGASYRLTLSCRAKNYGNLFGLLVFVVLLCFLFFTYHAPALGLFTDPTKQF</sequence>